<dbReference type="EMBL" id="MHOO01000011">
    <property type="protein sequence ID" value="OGZ63728.1"/>
    <property type="molecule type" value="Genomic_DNA"/>
</dbReference>
<dbReference type="STRING" id="1802202.A2730_00345"/>
<evidence type="ECO:0000313" key="2">
    <source>
        <dbReference type="EMBL" id="OGZ63728.1"/>
    </source>
</evidence>
<gene>
    <name evidence="2" type="ORF">A2730_00345</name>
</gene>
<proteinExistence type="predicted"/>
<dbReference type="Proteomes" id="UP000176855">
    <property type="component" value="Unassembled WGS sequence"/>
</dbReference>
<keyword evidence="1" id="KW-1133">Transmembrane helix</keyword>
<evidence type="ECO:0000313" key="3">
    <source>
        <dbReference type="Proteomes" id="UP000176855"/>
    </source>
</evidence>
<organism evidence="2 3">
    <name type="scientific">Candidatus Staskawiczbacteria bacterium RIFCSPHIGHO2_01_FULL_39_25</name>
    <dbReference type="NCBI Taxonomy" id="1802202"/>
    <lineage>
        <taxon>Bacteria</taxon>
        <taxon>Candidatus Staskawicziibacteriota</taxon>
    </lineage>
</organism>
<evidence type="ECO:0000256" key="1">
    <source>
        <dbReference type="SAM" id="Phobius"/>
    </source>
</evidence>
<keyword evidence="1" id="KW-0812">Transmembrane</keyword>
<reference evidence="2 3" key="1">
    <citation type="journal article" date="2016" name="Nat. Commun.">
        <title>Thousands of microbial genomes shed light on interconnected biogeochemical processes in an aquifer system.</title>
        <authorList>
            <person name="Anantharaman K."/>
            <person name="Brown C.T."/>
            <person name="Hug L.A."/>
            <person name="Sharon I."/>
            <person name="Castelle C.J."/>
            <person name="Probst A.J."/>
            <person name="Thomas B.C."/>
            <person name="Singh A."/>
            <person name="Wilkins M.J."/>
            <person name="Karaoz U."/>
            <person name="Brodie E.L."/>
            <person name="Williams K.H."/>
            <person name="Hubbard S.S."/>
            <person name="Banfield J.F."/>
        </authorList>
    </citation>
    <scope>NUCLEOTIDE SEQUENCE [LARGE SCALE GENOMIC DNA]</scope>
</reference>
<feature type="transmembrane region" description="Helical" evidence="1">
    <location>
        <begin position="93"/>
        <end position="113"/>
    </location>
</feature>
<protein>
    <submittedName>
        <fullName evidence="2">Uncharacterized protein</fullName>
    </submittedName>
</protein>
<name>A0A1G2HPB6_9BACT</name>
<keyword evidence="1" id="KW-0472">Membrane</keyword>
<feature type="transmembrane region" description="Helical" evidence="1">
    <location>
        <begin position="49"/>
        <end position="72"/>
    </location>
</feature>
<dbReference type="AlphaFoldDB" id="A0A1G2HPB6"/>
<sequence>MQMPKKYKKVIVVLIFIAVILPQSTLILASEVNYPPIPGAPSPTDLFSYIAYFITFAVVAAGIMGVVSIVIAGIKILINAGSPAAIGDAKDRIFGAILGIILLMASFIILRTINAELVNERTIAPDLKAGAVYYTVSSGLNEDGELYIQAPEAESNTANIPQPYDTIYYYCEGNPANYRNLLVWVYNDFNFQIDRNKNGGADVNTIVLPCNQGTPILDTILSFKRSYEYPGIYLYLTNKCTGVSSPSLTLSGDVPRFDAQANKEQRPKSLRIVNGKDPRQIYGVIFNKNPKFTGECTRVVWNPQPNIESECIILDGQDAKPNVFLTEEKFLPESMYVVNFDIDLGPRAGGSIELYSKDYIARIPQKAGPSNTTSVGTDAQRNAAFDIGNVLHIKNPVEGQPTPDALLRKPFFKGIGVRFTATYPDTVEESYANGSSVGARYYEYGSATTPINGQYENYPEGGGGAQCNDYDYECIRKIKHNGTYYTIFYAHNNLIGGEVCVVNTKSTNLRDTKILDNNKVITEITIIPTTP</sequence>
<comment type="caution">
    <text evidence="2">The sequence shown here is derived from an EMBL/GenBank/DDBJ whole genome shotgun (WGS) entry which is preliminary data.</text>
</comment>
<accession>A0A1G2HPB6</accession>